<dbReference type="EMBL" id="SNZW01000016">
    <property type="protein sequence ID" value="TDS13543.1"/>
    <property type="molecule type" value="Genomic_DNA"/>
</dbReference>
<gene>
    <name evidence="1" type="ORF">DFQ03_2836</name>
</gene>
<organism evidence="1 2">
    <name type="scientific">Maribacter caenipelagi</name>
    <dbReference type="NCBI Taxonomy" id="1447781"/>
    <lineage>
        <taxon>Bacteria</taxon>
        <taxon>Pseudomonadati</taxon>
        <taxon>Bacteroidota</taxon>
        <taxon>Flavobacteriia</taxon>
        <taxon>Flavobacteriales</taxon>
        <taxon>Flavobacteriaceae</taxon>
        <taxon>Maribacter</taxon>
    </lineage>
</organism>
<dbReference type="RefSeq" id="WP_133673757.1">
    <property type="nucleotide sequence ID" value="NZ_SNZW01000016.1"/>
</dbReference>
<keyword evidence="2" id="KW-1185">Reference proteome</keyword>
<evidence type="ECO:0000313" key="2">
    <source>
        <dbReference type="Proteomes" id="UP000295274"/>
    </source>
</evidence>
<evidence type="ECO:0000313" key="1">
    <source>
        <dbReference type="EMBL" id="TDS13543.1"/>
    </source>
</evidence>
<protein>
    <submittedName>
        <fullName evidence="1">Uncharacterized protein</fullName>
    </submittedName>
</protein>
<comment type="caution">
    <text evidence="1">The sequence shown here is derived from an EMBL/GenBank/DDBJ whole genome shotgun (WGS) entry which is preliminary data.</text>
</comment>
<proteinExistence type="predicted"/>
<name>A0A4R7CY84_9FLAO</name>
<dbReference type="OrthoDB" id="8910972at2"/>
<dbReference type="Proteomes" id="UP000295274">
    <property type="component" value="Unassembled WGS sequence"/>
</dbReference>
<sequence length="573" mass="65576">MGYKVFYSFQTDINSKLNLGFIKNAIKKAIRNIKEFDIEPLIDGFGEVGGNPPLLETMLKHSSNADVFIGDVTFTSSKIWQSKGVSFHDDGKQILIEIDKPISNLKPAPNPNVLIETGYSWGLKNFDRTILVMNTAFGEPEMLPVDMKGLRYPITYNLSEERANQSDIKSEEQKNLVKAFEIAIRNSIKSSINHQSDILSPLQLYTSLAEISRPPYILIKTMKKIIKRLRLTISKDDKPIRIIAPAKSGKSRLLFELFRKNDDLEEITESKNRMVYHDYNGALDGDIAQKLDILKKRNIDTILILDNCPEHKIESLEELFMGSRIKLITTSINSQNSRNEIIITKGDQIDMCTEILETKFSYNKSVELANKLNGNIKMAILNLSDKISFEGQTSSLELIKQEIGKGNVGKGAVELLTNISLFKYIGIKNGHEHDLNVLLKIFYPDTKPEEVKQILDLLIEHKLINRKGDFIQVNTDDEELTYEWWKDIDSTKIDQIHNLESNSLFYRLIDKLLKTHKRIPIPSLEHNLFGNDKFLTKNNFYETSIGQKFLNDFAHIFPEKVLNLSESIVKKHI</sequence>
<reference evidence="1 2" key="1">
    <citation type="submission" date="2019-03" db="EMBL/GenBank/DDBJ databases">
        <title>Genomic Encyclopedia of Type Strains, Phase III (KMG-III): the genomes of soil and plant-associated and newly described type strains.</title>
        <authorList>
            <person name="Whitman W."/>
        </authorList>
    </citation>
    <scope>NUCLEOTIDE SEQUENCE [LARGE SCALE GENOMIC DNA]</scope>
    <source>
        <strain evidence="1 2">CECT 8455</strain>
    </source>
</reference>
<dbReference type="AlphaFoldDB" id="A0A4R7CY84"/>
<accession>A0A4R7CY84</accession>